<dbReference type="Proteomes" id="UP001174936">
    <property type="component" value="Unassembled WGS sequence"/>
</dbReference>
<evidence type="ECO:0000256" key="1">
    <source>
        <dbReference type="SAM" id="MobiDB-lite"/>
    </source>
</evidence>
<keyword evidence="3" id="KW-1185">Reference proteome</keyword>
<feature type="compositionally biased region" description="Basic residues" evidence="1">
    <location>
        <begin position="29"/>
        <end position="40"/>
    </location>
</feature>
<feature type="region of interest" description="Disordered" evidence="1">
    <location>
        <begin position="18"/>
        <end position="67"/>
    </location>
</feature>
<organism evidence="2 3">
    <name type="scientific">Cercophora newfieldiana</name>
    <dbReference type="NCBI Taxonomy" id="92897"/>
    <lineage>
        <taxon>Eukaryota</taxon>
        <taxon>Fungi</taxon>
        <taxon>Dikarya</taxon>
        <taxon>Ascomycota</taxon>
        <taxon>Pezizomycotina</taxon>
        <taxon>Sordariomycetes</taxon>
        <taxon>Sordariomycetidae</taxon>
        <taxon>Sordariales</taxon>
        <taxon>Lasiosphaeriaceae</taxon>
        <taxon>Cercophora</taxon>
    </lineage>
</organism>
<proteinExistence type="predicted"/>
<evidence type="ECO:0000313" key="3">
    <source>
        <dbReference type="Proteomes" id="UP001174936"/>
    </source>
</evidence>
<dbReference type="EMBL" id="JAULSV010000001">
    <property type="protein sequence ID" value="KAK0656393.1"/>
    <property type="molecule type" value="Genomic_DNA"/>
</dbReference>
<feature type="region of interest" description="Disordered" evidence="1">
    <location>
        <begin position="86"/>
        <end position="139"/>
    </location>
</feature>
<name>A0AA40D0U1_9PEZI</name>
<evidence type="ECO:0000313" key="2">
    <source>
        <dbReference type="EMBL" id="KAK0656393.1"/>
    </source>
</evidence>
<comment type="caution">
    <text evidence="2">The sequence shown here is derived from an EMBL/GenBank/DDBJ whole genome shotgun (WGS) entry which is preliminary data.</text>
</comment>
<gene>
    <name evidence="2" type="ORF">B0T16DRAFT_451965</name>
</gene>
<sequence>MCQVRATGRKLKAKVRRIIHRDEPERFPSKRAAKLQKSPKHSPVLPNLDPFQPYPHPNPNLSSKSTNPGVILAMITLIPSKTTLGLHYSQPAHGLPSPNPYSNPTPGTPSPLGTRPPASPSSPTSNSSSPSRSGCQIPS</sequence>
<feature type="compositionally biased region" description="Low complexity" evidence="1">
    <location>
        <begin position="121"/>
        <end position="133"/>
    </location>
</feature>
<feature type="compositionally biased region" description="Pro residues" evidence="1">
    <location>
        <begin position="97"/>
        <end position="109"/>
    </location>
</feature>
<dbReference type="AlphaFoldDB" id="A0AA40D0U1"/>
<reference evidence="2" key="1">
    <citation type="submission" date="2023-06" db="EMBL/GenBank/DDBJ databases">
        <title>Genome-scale phylogeny and comparative genomics of the fungal order Sordariales.</title>
        <authorList>
            <consortium name="Lawrence Berkeley National Laboratory"/>
            <person name="Hensen N."/>
            <person name="Bonometti L."/>
            <person name="Westerberg I."/>
            <person name="Brannstrom I.O."/>
            <person name="Guillou S."/>
            <person name="Cros-Aarteil S."/>
            <person name="Calhoun S."/>
            <person name="Haridas S."/>
            <person name="Kuo A."/>
            <person name="Mondo S."/>
            <person name="Pangilinan J."/>
            <person name="Riley R."/>
            <person name="Labutti K."/>
            <person name="Andreopoulos B."/>
            <person name="Lipzen A."/>
            <person name="Chen C."/>
            <person name="Yanf M."/>
            <person name="Daum C."/>
            <person name="Ng V."/>
            <person name="Clum A."/>
            <person name="Steindorff A."/>
            <person name="Ohm R."/>
            <person name="Martin F."/>
            <person name="Silar P."/>
            <person name="Natvig D."/>
            <person name="Lalanne C."/>
            <person name="Gautier V."/>
            <person name="Ament-Velasquez S.L."/>
            <person name="Kruys A."/>
            <person name="Hutchinson M.I."/>
            <person name="Powell A.J."/>
            <person name="Barry K."/>
            <person name="Miller A.N."/>
            <person name="Grigoriev I.V."/>
            <person name="Debuchy R."/>
            <person name="Gladieux P."/>
            <person name="Thoren M.H."/>
            <person name="Johannesson H."/>
        </authorList>
    </citation>
    <scope>NUCLEOTIDE SEQUENCE</scope>
    <source>
        <strain evidence="2">SMH2532-1</strain>
    </source>
</reference>
<accession>A0AA40D0U1</accession>
<protein>
    <submittedName>
        <fullName evidence="2">Uncharacterized protein</fullName>
    </submittedName>
</protein>